<dbReference type="AlphaFoldDB" id="A0A2R6NK95"/>
<gene>
    <name evidence="1" type="ORF">PHLCEN_2v11466</name>
</gene>
<comment type="caution">
    <text evidence="1">The sequence shown here is derived from an EMBL/GenBank/DDBJ whole genome shotgun (WGS) entry which is preliminary data.</text>
</comment>
<proteinExistence type="predicted"/>
<dbReference type="EMBL" id="MLYV02001143">
    <property type="protein sequence ID" value="PSR72658.1"/>
    <property type="molecule type" value="Genomic_DNA"/>
</dbReference>
<accession>A0A2R6NK95</accession>
<reference evidence="1 2" key="1">
    <citation type="submission" date="2018-02" db="EMBL/GenBank/DDBJ databases">
        <title>Genome sequence of the basidiomycete white-rot fungus Phlebia centrifuga.</title>
        <authorList>
            <person name="Granchi Z."/>
            <person name="Peng M."/>
            <person name="de Vries R.P."/>
            <person name="Hilden K."/>
            <person name="Makela M.R."/>
            <person name="Grigoriev I."/>
            <person name="Riley R."/>
        </authorList>
    </citation>
    <scope>NUCLEOTIDE SEQUENCE [LARGE SCALE GENOMIC DNA]</scope>
    <source>
        <strain evidence="1 2">FBCC195</strain>
    </source>
</reference>
<evidence type="ECO:0000313" key="1">
    <source>
        <dbReference type="EMBL" id="PSR72658.1"/>
    </source>
</evidence>
<evidence type="ECO:0000313" key="2">
    <source>
        <dbReference type="Proteomes" id="UP000186601"/>
    </source>
</evidence>
<name>A0A2R6NK95_9APHY</name>
<dbReference type="Proteomes" id="UP000186601">
    <property type="component" value="Unassembled WGS sequence"/>
</dbReference>
<organism evidence="1 2">
    <name type="scientific">Hermanssonia centrifuga</name>
    <dbReference type="NCBI Taxonomy" id="98765"/>
    <lineage>
        <taxon>Eukaryota</taxon>
        <taxon>Fungi</taxon>
        <taxon>Dikarya</taxon>
        <taxon>Basidiomycota</taxon>
        <taxon>Agaricomycotina</taxon>
        <taxon>Agaricomycetes</taxon>
        <taxon>Polyporales</taxon>
        <taxon>Meruliaceae</taxon>
        <taxon>Hermanssonia</taxon>
    </lineage>
</organism>
<protein>
    <submittedName>
        <fullName evidence="1">Uncharacterized protein</fullName>
    </submittedName>
</protein>
<sequence length="100" mass="11174">MYTYSAASRNKLPPPPPQIRAACTVTALHKVNTYEIDRLVRQKCFNTKSEAETASEPKKVGRSAVAGLPELARDRYQLSGAYSIQVYTINATQTTNRRNK</sequence>
<keyword evidence="2" id="KW-1185">Reference proteome</keyword>